<accession>A0A4P7VEC3</accession>
<reference evidence="2 3" key="1">
    <citation type="submission" date="2019-02" db="EMBL/GenBank/DDBJ databases">
        <title>Isolation and identification of novel species under the genus Muribaculum.</title>
        <authorList>
            <person name="Miyake S."/>
            <person name="Ding Y."/>
            <person name="Low A."/>
            <person name="Soh M."/>
            <person name="Seedorf H."/>
        </authorList>
    </citation>
    <scope>NUCLEOTIDE SEQUENCE [LARGE SCALE GENOMIC DNA]</scope>
    <source>
        <strain evidence="2 3">TLL-A4</strain>
    </source>
</reference>
<feature type="domain" description="Glycosyltransferase 2-like" evidence="1">
    <location>
        <begin position="11"/>
        <end position="161"/>
    </location>
</feature>
<dbReference type="Proteomes" id="UP000297031">
    <property type="component" value="Chromosome"/>
</dbReference>
<organism evidence="2 3">
    <name type="scientific">Muribaculum gordoncarteri</name>
    <dbReference type="NCBI Taxonomy" id="2530390"/>
    <lineage>
        <taxon>Bacteria</taxon>
        <taxon>Pseudomonadati</taxon>
        <taxon>Bacteroidota</taxon>
        <taxon>Bacteroidia</taxon>
        <taxon>Bacteroidales</taxon>
        <taxon>Muribaculaceae</taxon>
        <taxon>Muribaculum</taxon>
    </lineage>
</organism>
<evidence type="ECO:0000313" key="2">
    <source>
        <dbReference type="EMBL" id="QCD35180.1"/>
    </source>
</evidence>
<protein>
    <submittedName>
        <fullName evidence="2">Glycosyltransferase</fullName>
    </submittedName>
</protein>
<dbReference type="RefSeq" id="WP_136409975.1">
    <property type="nucleotide sequence ID" value="NZ_CBFGDD010000004.1"/>
</dbReference>
<dbReference type="InterPro" id="IPR029044">
    <property type="entry name" value="Nucleotide-diphossugar_trans"/>
</dbReference>
<keyword evidence="3" id="KW-1185">Reference proteome</keyword>
<dbReference type="OrthoDB" id="199095at2"/>
<name>A0A4P7VEC3_9BACT</name>
<dbReference type="AlphaFoldDB" id="A0A4P7VEC3"/>
<dbReference type="InterPro" id="IPR001173">
    <property type="entry name" value="Glyco_trans_2-like"/>
</dbReference>
<dbReference type="Pfam" id="PF00535">
    <property type="entry name" value="Glycos_transf_2"/>
    <property type="match status" value="1"/>
</dbReference>
<proteinExistence type="predicted"/>
<keyword evidence="2" id="KW-0808">Transferase</keyword>
<dbReference type="EMBL" id="CP039393">
    <property type="protein sequence ID" value="QCD35180.1"/>
    <property type="molecule type" value="Genomic_DNA"/>
</dbReference>
<sequence length="311" mass="36718">MNNLPLVSISCITYNHASYIKECIDGFLMQKTNFNFEVLIHDDHSTDGTEEIIKEYAKQYPDIIKPLFEKENQYSLGKPIGSAVWNLPRARGEYIAICEGDDYWTDPYKLQKQVDFLESHPDYGMCYTKVKRFVPKNNKFIDEWGGPNETMDKLLIENTIPTLTAVFHKAIYYNYLTEIHPSKRGWLMGDYPIWLYFAQNSKIKFINETTGVYRICTESASHSNDLEKIIRFNNSYHDIRTWYNSRQNTVPQKKLDQNQAVLLFNSSVFRSSKEYAKLYYKRIENKTLKIRIKYWACMLGVYPIIRYISKL</sequence>
<evidence type="ECO:0000259" key="1">
    <source>
        <dbReference type="Pfam" id="PF00535"/>
    </source>
</evidence>
<evidence type="ECO:0000313" key="3">
    <source>
        <dbReference type="Proteomes" id="UP000297031"/>
    </source>
</evidence>
<dbReference type="PANTHER" id="PTHR22916:SF3">
    <property type="entry name" value="UDP-GLCNAC:BETAGAL BETA-1,3-N-ACETYLGLUCOSAMINYLTRANSFERASE-LIKE PROTEIN 1"/>
    <property type="match status" value="1"/>
</dbReference>
<dbReference type="Gene3D" id="3.90.550.10">
    <property type="entry name" value="Spore Coat Polysaccharide Biosynthesis Protein SpsA, Chain A"/>
    <property type="match status" value="1"/>
</dbReference>
<dbReference type="PANTHER" id="PTHR22916">
    <property type="entry name" value="GLYCOSYLTRANSFERASE"/>
    <property type="match status" value="1"/>
</dbReference>
<gene>
    <name evidence="2" type="ORF">E7746_04415</name>
</gene>
<dbReference type="GO" id="GO:0016758">
    <property type="term" value="F:hexosyltransferase activity"/>
    <property type="evidence" value="ECO:0007669"/>
    <property type="project" value="UniProtKB-ARBA"/>
</dbReference>
<dbReference type="KEGG" id="mgod:E7746_04415"/>
<dbReference type="SUPFAM" id="SSF53448">
    <property type="entry name" value="Nucleotide-diphospho-sugar transferases"/>
    <property type="match status" value="1"/>
</dbReference>